<evidence type="ECO:0000256" key="5">
    <source>
        <dbReference type="ARBA" id="ARBA00022989"/>
    </source>
</evidence>
<evidence type="ECO:0000256" key="6">
    <source>
        <dbReference type="ARBA" id="ARBA00023136"/>
    </source>
</evidence>
<evidence type="ECO:0000256" key="7">
    <source>
        <dbReference type="SAM" id="Phobius"/>
    </source>
</evidence>
<evidence type="ECO:0008006" key="10">
    <source>
        <dbReference type="Google" id="ProtNLM"/>
    </source>
</evidence>
<dbReference type="RefSeq" id="WP_066492961.1">
    <property type="nucleotide sequence ID" value="NZ_CP013388.1"/>
</dbReference>
<dbReference type="EMBL" id="CP013388">
    <property type="protein sequence ID" value="AOJ08197.1"/>
    <property type="molecule type" value="Genomic_DNA"/>
</dbReference>
<comment type="similarity">
    <text evidence="2">Belongs to the polysaccharide synthase family.</text>
</comment>
<feature type="transmembrane region" description="Helical" evidence="7">
    <location>
        <begin position="185"/>
        <end position="201"/>
    </location>
</feature>
<keyword evidence="6 7" id="KW-0472">Membrane</keyword>
<feature type="transmembrane region" description="Helical" evidence="7">
    <location>
        <begin position="151"/>
        <end position="173"/>
    </location>
</feature>
<gene>
    <name evidence="8" type="ORF">WS71_09700</name>
</gene>
<proteinExistence type="inferred from homology"/>
<feature type="transmembrane region" description="Helical" evidence="7">
    <location>
        <begin position="371"/>
        <end position="392"/>
    </location>
</feature>
<dbReference type="Proteomes" id="UP000067711">
    <property type="component" value="Chromosome 2"/>
</dbReference>
<keyword evidence="5 7" id="KW-1133">Transmembrane helix</keyword>
<protein>
    <recommendedName>
        <fullName evidence="10">Polysaccharide biosynthesis protein</fullName>
    </recommendedName>
</protein>
<feature type="transmembrane region" description="Helical" evidence="7">
    <location>
        <begin position="338"/>
        <end position="359"/>
    </location>
</feature>
<name>A0A1B4FWY2_9BURK</name>
<evidence type="ECO:0000256" key="4">
    <source>
        <dbReference type="ARBA" id="ARBA00022692"/>
    </source>
</evidence>
<sequence length="457" mass="49195">MVYRARASHIAGALGRLWHLGGIDLPVAVTLLARTWTVAGGLVTVLLIARCLSPELQGYYYTFNSLVAMQIFAELGLNTVLVQCVSHEMADMRIVDGCIVGERRMKSRLRSLLKFGLAWSGGAALVFIVILLPAGWSFFKVSAPHAPDIALPWTLLVMLTGVALLLNGLLAFLEGCGQVGQVASMRLMQAVGASIGVWAMLGARLQLLSFAGGLAAGCLIITVCLCVRYRRLIVDLLRPDGVACAVHWRSEIWPLQWRIAVSWASGYLIFNLFNPLLFATQGAVAAGRFGMSLQILTAMNSTGMAWITTKVPQFCRLVARRERARLDDLFQRTLRQSLVFLATGSALAIVIVTLAQSHVPWLGNRLVPATSFGVLCVVCLANHVVFAEAAYLRAHKQEPFMPVSVANGLTTALAALLLIPAFGLAGAVFAYAVGSVGIGLIGGTVVYVRKKAEFANF</sequence>
<feature type="transmembrane region" description="Helical" evidence="7">
    <location>
        <begin position="428"/>
        <end position="448"/>
    </location>
</feature>
<feature type="transmembrane region" description="Helical" evidence="7">
    <location>
        <begin position="404"/>
        <end position="422"/>
    </location>
</feature>
<comment type="subcellular location">
    <subcellularLocation>
        <location evidence="1">Cell membrane</location>
        <topology evidence="1">Multi-pass membrane protein</topology>
    </subcellularLocation>
</comment>
<organism evidence="8 9">
    <name type="scientific">Burkholderia mayonis</name>
    <dbReference type="NCBI Taxonomy" id="1385591"/>
    <lineage>
        <taxon>Bacteria</taxon>
        <taxon>Pseudomonadati</taxon>
        <taxon>Pseudomonadota</taxon>
        <taxon>Betaproteobacteria</taxon>
        <taxon>Burkholderiales</taxon>
        <taxon>Burkholderiaceae</taxon>
        <taxon>Burkholderia</taxon>
        <taxon>pseudomallei group</taxon>
    </lineage>
</organism>
<dbReference type="GO" id="GO:0005886">
    <property type="term" value="C:plasma membrane"/>
    <property type="evidence" value="ECO:0007669"/>
    <property type="project" value="UniProtKB-SubCell"/>
</dbReference>
<evidence type="ECO:0000256" key="3">
    <source>
        <dbReference type="ARBA" id="ARBA00022475"/>
    </source>
</evidence>
<keyword evidence="3" id="KW-1003">Cell membrane</keyword>
<accession>A0A1B4FWY2</accession>
<evidence type="ECO:0000313" key="8">
    <source>
        <dbReference type="EMBL" id="AOJ08197.1"/>
    </source>
</evidence>
<dbReference type="PANTHER" id="PTHR30250:SF10">
    <property type="entry name" value="LIPOPOLYSACCHARIDE BIOSYNTHESIS PROTEIN WZXC"/>
    <property type="match status" value="1"/>
</dbReference>
<evidence type="ECO:0000256" key="1">
    <source>
        <dbReference type="ARBA" id="ARBA00004651"/>
    </source>
</evidence>
<keyword evidence="4 7" id="KW-0812">Transmembrane</keyword>
<dbReference type="AlphaFoldDB" id="A0A1B4FWY2"/>
<reference evidence="8 9" key="1">
    <citation type="submission" date="2015-12" db="EMBL/GenBank/DDBJ databases">
        <title>Diversity of Burkholderia near neighbor genomes.</title>
        <authorList>
            <person name="Sahl J."/>
            <person name="Wagner D."/>
            <person name="Keim P."/>
        </authorList>
    </citation>
    <scope>NUCLEOTIDE SEQUENCE [LARGE SCALE GENOMIC DNA]</scope>
    <source>
        <strain evidence="8 9">BDU8</strain>
    </source>
</reference>
<dbReference type="PANTHER" id="PTHR30250">
    <property type="entry name" value="PST FAMILY PREDICTED COLANIC ACID TRANSPORTER"/>
    <property type="match status" value="1"/>
</dbReference>
<evidence type="ECO:0000256" key="2">
    <source>
        <dbReference type="ARBA" id="ARBA00007430"/>
    </source>
</evidence>
<feature type="transmembrane region" description="Helical" evidence="7">
    <location>
        <begin position="207"/>
        <end position="229"/>
    </location>
</feature>
<feature type="transmembrane region" description="Helical" evidence="7">
    <location>
        <begin position="112"/>
        <end position="139"/>
    </location>
</feature>
<evidence type="ECO:0000313" key="9">
    <source>
        <dbReference type="Proteomes" id="UP000067711"/>
    </source>
</evidence>
<dbReference type="InterPro" id="IPR050833">
    <property type="entry name" value="Poly_Biosynth_Transport"/>
</dbReference>